<keyword evidence="1" id="KW-0812">Transmembrane</keyword>
<dbReference type="WBParaSite" id="jg15381">
    <property type="protein sequence ID" value="jg15381"/>
    <property type="gene ID" value="jg15381"/>
</dbReference>
<dbReference type="PANTHER" id="PTHR43319">
    <property type="entry name" value="BETA-LACTAMASE-RELATED"/>
    <property type="match status" value="1"/>
</dbReference>
<sequence length="121" mass="14136">MLLLRHLLLKCSYGRLAAILVLLIVVPSQLFVSVLMPRWYGKPNVRVNGFVDERFKDMSNIFRENFVDGFERDGSHLSVYHKAIWWVDLWAGMADTSKAKLWTGIHRQYYFRSLSLCPLCV</sequence>
<dbReference type="InterPro" id="IPR052907">
    <property type="entry name" value="Beta-lactamase/esterase"/>
</dbReference>
<keyword evidence="1" id="KW-0472">Membrane</keyword>
<organism evidence="2 3">
    <name type="scientific">Ditylenchus dipsaci</name>
    <dbReference type="NCBI Taxonomy" id="166011"/>
    <lineage>
        <taxon>Eukaryota</taxon>
        <taxon>Metazoa</taxon>
        <taxon>Ecdysozoa</taxon>
        <taxon>Nematoda</taxon>
        <taxon>Chromadorea</taxon>
        <taxon>Rhabditida</taxon>
        <taxon>Tylenchina</taxon>
        <taxon>Tylenchomorpha</taxon>
        <taxon>Sphaerularioidea</taxon>
        <taxon>Anguinidae</taxon>
        <taxon>Anguininae</taxon>
        <taxon>Ditylenchus</taxon>
    </lineage>
</organism>
<dbReference type="PANTHER" id="PTHR43319:SF3">
    <property type="entry name" value="BETA-LACTAMASE-RELATED DOMAIN-CONTAINING PROTEIN"/>
    <property type="match status" value="1"/>
</dbReference>
<protein>
    <submittedName>
        <fullName evidence="3">Uncharacterized protein</fullName>
    </submittedName>
</protein>
<evidence type="ECO:0000256" key="1">
    <source>
        <dbReference type="SAM" id="Phobius"/>
    </source>
</evidence>
<dbReference type="Proteomes" id="UP000887574">
    <property type="component" value="Unplaced"/>
</dbReference>
<dbReference type="AlphaFoldDB" id="A0A915D396"/>
<proteinExistence type="predicted"/>
<accession>A0A915D396</accession>
<evidence type="ECO:0000313" key="3">
    <source>
        <dbReference type="WBParaSite" id="jg15381"/>
    </source>
</evidence>
<keyword evidence="1" id="KW-1133">Transmembrane helix</keyword>
<reference evidence="3" key="1">
    <citation type="submission" date="2022-11" db="UniProtKB">
        <authorList>
            <consortium name="WormBaseParasite"/>
        </authorList>
    </citation>
    <scope>IDENTIFICATION</scope>
</reference>
<keyword evidence="2" id="KW-1185">Reference proteome</keyword>
<evidence type="ECO:0000313" key="2">
    <source>
        <dbReference type="Proteomes" id="UP000887574"/>
    </source>
</evidence>
<feature type="transmembrane region" description="Helical" evidence="1">
    <location>
        <begin position="12"/>
        <end position="36"/>
    </location>
</feature>
<name>A0A915D396_9BILA</name>